<protein>
    <submittedName>
        <fullName evidence="1">Uncharacterized protein</fullName>
    </submittedName>
</protein>
<dbReference type="EMBL" id="GBRH01226426">
    <property type="protein sequence ID" value="JAD71469.1"/>
    <property type="molecule type" value="Transcribed_RNA"/>
</dbReference>
<evidence type="ECO:0000313" key="1">
    <source>
        <dbReference type="EMBL" id="JAD71469.1"/>
    </source>
</evidence>
<organism evidence="1">
    <name type="scientific">Arundo donax</name>
    <name type="common">Giant reed</name>
    <name type="synonym">Donax arundinaceus</name>
    <dbReference type="NCBI Taxonomy" id="35708"/>
    <lineage>
        <taxon>Eukaryota</taxon>
        <taxon>Viridiplantae</taxon>
        <taxon>Streptophyta</taxon>
        <taxon>Embryophyta</taxon>
        <taxon>Tracheophyta</taxon>
        <taxon>Spermatophyta</taxon>
        <taxon>Magnoliopsida</taxon>
        <taxon>Liliopsida</taxon>
        <taxon>Poales</taxon>
        <taxon>Poaceae</taxon>
        <taxon>PACMAD clade</taxon>
        <taxon>Arundinoideae</taxon>
        <taxon>Arundineae</taxon>
        <taxon>Arundo</taxon>
    </lineage>
</organism>
<reference evidence="1" key="1">
    <citation type="submission" date="2014-09" db="EMBL/GenBank/DDBJ databases">
        <authorList>
            <person name="Magalhaes I.L.F."/>
            <person name="Oliveira U."/>
            <person name="Santos F.R."/>
            <person name="Vidigal T.H.D.A."/>
            <person name="Brescovit A.D."/>
            <person name="Santos A.J."/>
        </authorList>
    </citation>
    <scope>NUCLEOTIDE SEQUENCE</scope>
    <source>
        <tissue evidence="1">Shoot tissue taken approximately 20 cm above the soil surface</tissue>
    </source>
</reference>
<sequence>MYTHQVLPCLLSFF</sequence>
<name>A0A0A9C577_ARUDO</name>
<reference evidence="1" key="2">
    <citation type="journal article" date="2015" name="Data Brief">
        <title>Shoot transcriptome of the giant reed, Arundo donax.</title>
        <authorList>
            <person name="Barrero R.A."/>
            <person name="Guerrero F.D."/>
            <person name="Moolhuijzen P."/>
            <person name="Goolsby J.A."/>
            <person name="Tidwell J."/>
            <person name="Bellgard S.E."/>
            <person name="Bellgard M.I."/>
        </authorList>
    </citation>
    <scope>NUCLEOTIDE SEQUENCE</scope>
    <source>
        <tissue evidence="1">Shoot tissue taken approximately 20 cm above the soil surface</tissue>
    </source>
</reference>
<accession>A0A0A9C577</accession>
<proteinExistence type="predicted"/>